<evidence type="ECO:0000256" key="2">
    <source>
        <dbReference type="ARBA" id="ARBA00022448"/>
    </source>
</evidence>
<dbReference type="Pfam" id="PF00528">
    <property type="entry name" value="BPD_transp_1"/>
    <property type="match status" value="1"/>
</dbReference>
<dbReference type="PANTHER" id="PTHR43163">
    <property type="entry name" value="DIPEPTIDE TRANSPORT SYSTEM PERMEASE PROTEIN DPPB-RELATED"/>
    <property type="match status" value="1"/>
</dbReference>
<dbReference type="InterPro" id="IPR000515">
    <property type="entry name" value="MetI-like"/>
</dbReference>
<organism evidence="9 10">
    <name type="scientific">Microbacterium esteraromaticum</name>
    <dbReference type="NCBI Taxonomy" id="57043"/>
    <lineage>
        <taxon>Bacteria</taxon>
        <taxon>Bacillati</taxon>
        <taxon>Actinomycetota</taxon>
        <taxon>Actinomycetes</taxon>
        <taxon>Micrococcales</taxon>
        <taxon>Microbacteriaceae</taxon>
        <taxon>Microbacterium</taxon>
    </lineage>
</organism>
<evidence type="ECO:0000313" key="9">
    <source>
        <dbReference type="EMBL" id="MBN8205453.1"/>
    </source>
</evidence>
<evidence type="ECO:0000256" key="1">
    <source>
        <dbReference type="ARBA" id="ARBA00004651"/>
    </source>
</evidence>
<dbReference type="Proteomes" id="UP000664385">
    <property type="component" value="Unassembled WGS sequence"/>
</dbReference>
<dbReference type="InterPro" id="IPR035906">
    <property type="entry name" value="MetI-like_sf"/>
</dbReference>
<name>A0A939DWR2_9MICO</name>
<keyword evidence="5 7" id="KW-1133">Transmembrane helix</keyword>
<evidence type="ECO:0000256" key="6">
    <source>
        <dbReference type="ARBA" id="ARBA00023136"/>
    </source>
</evidence>
<evidence type="ECO:0000256" key="3">
    <source>
        <dbReference type="ARBA" id="ARBA00022475"/>
    </source>
</evidence>
<feature type="transmembrane region" description="Helical" evidence="7">
    <location>
        <begin position="12"/>
        <end position="30"/>
    </location>
</feature>
<evidence type="ECO:0000256" key="5">
    <source>
        <dbReference type="ARBA" id="ARBA00022989"/>
    </source>
</evidence>
<dbReference type="AlphaFoldDB" id="A0A939DWR2"/>
<feature type="domain" description="ABC transmembrane type-1" evidence="8">
    <location>
        <begin position="95"/>
        <end position="300"/>
    </location>
</feature>
<protein>
    <submittedName>
        <fullName evidence="9">ABC transporter permease</fullName>
    </submittedName>
</protein>
<gene>
    <name evidence="9" type="ORF">JF543_05715</name>
</gene>
<keyword evidence="3" id="KW-1003">Cell membrane</keyword>
<dbReference type="Pfam" id="PF19300">
    <property type="entry name" value="BPD_transp_1_N"/>
    <property type="match status" value="1"/>
</dbReference>
<reference evidence="9" key="1">
    <citation type="submission" date="2020-12" db="EMBL/GenBank/DDBJ databases">
        <title>PHA producing bacteria isolated from mangrove.</title>
        <authorList>
            <person name="Zheng W."/>
            <person name="Yu S."/>
            <person name="Huang Y."/>
        </authorList>
    </citation>
    <scope>NUCLEOTIDE SEQUENCE</scope>
    <source>
        <strain evidence="9">GN8-5</strain>
    </source>
</reference>
<dbReference type="Gene3D" id="1.10.3720.10">
    <property type="entry name" value="MetI-like"/>
    <property type="match status" value="1"/>
</dbReference>
<proteinExistence type="inferred from homology"/>
<comment type="subcellular location">
    <subcellularLocation>
        <location evidence="1 7">Cell membrane</location>
        <topology evidence="1 7">Multi-pass membrane protein</topology>
    </subcellularLocation>
</comment>
<dbReference type="InterPro" id="IPR045621">
    <property type="entry name" value="BPD_transp_1_N"/>
</dbReference>
<feature type="transmembrane region" description="Helical" evidence="7">
    <location>
        <begin position="134"/>
        <end position="161"/>
    </location>
</feature>
<dbReference type="GO" id="GO:0071916">
    <property type="term" value="F:dipeptide transmembrane transporter activity"/>
    <property type="evidence" value="ECO:0007669"/>
    <property type="project" value="TreeGrafter"/>
</dbReference>
<dbReference type="SUPFAM" id="SSF161098">
    <property type="entry name" value="MetI-like"/>
    <property type="match status" value="1"/>
</dbReference>
<keyword evidence="6 7" id="KW-0472">Membrane</keyword>
<dbReference type="RefSeq" id="WP_179411528.1">
    <property type="nucleotide sequence ID" value="NZ_CP063379.1"/>
</dbReference>
<feature type="transmembrane region" description="Helical" evidence="7">
    <location>
        <begin position="282"/>
        <end position="307"/>
    </location>
</feature>
<sequence length="320" mass="34302">MVMRILTNLARFIISIIAASVMVFVVLRLIPGDPAQVVLGIDASPELLEAKRAELGTDRPLIVQYWDWASGLPFGDFGTSHLTQQDISPMVLDKLQVSLILVLLAMLLAVIIAIPFGTFAAMRHNRVSGAMISAISQLGIAIPGFLAGLLLVVVFSLQLGWFPASGWTPPGMDFADFLSRVTLPVVALASVQAAILTRYVRSAVLEVMSEDYLRTARAKGLSPLGALLKHGLRNAAIPVITVTSIQLAALIIGAVVIERVFVIPGLGSMLLDAVGNRDMLTVQSVVMVLVGITLFVNLMVDVLYTVVDPRIRNSARGSRA</sequence>
<dbReference type="PROSITE" id="PS50928">
    <property type="entry name" value="ABC_TM1"/>
    <property type="match status" value="1"/>
</dbReference>
<keyword evidence="4 7" id="KW-0812">Transmembrane</keyword>
<dbReference type="CDD" id="cd06261">
    <property type="entry name" value="TM_PBP2"/>
    <property type="match status" value="1"/>
</dbReference>
<feature type="transmembrane region" description="Helical" evidence="7">
    <location>
        <begin position="99"/>
        <end position="122"/>
    </location>
</feature>
<evidence type="ECO:0000256" key="7">
    <source>
        <dbReference type="RuleBase" id="RU363032"/>
    </source>
</evidence>
<evidence type="ECO:0000313" key="10">
    <source>
        <dbReference type="Proteomes" id="UP000664385"/>
    </source>
</evidence>
<feature type="transmembrane region" description="Helical" evidence="7">
    <location>
        <begin position="235"/>
        <end position="262"/>
    </location>
</feature>
<evidence type="ECO:0000256" key="4">
    <source>
        <dbReference type="ARBA" id="ARBA00022692"/>
    </source>
</evidence>
<comment type="caution">
    <text evidence="9">The sequence shown here is derived from an EMBL/GenBank/DDBJ whole genome shotgun (WGS) entry which is preliminary data.</text>
</comment>
<dbReference type="GO" id="GO:0005886">
    <property type="term" value="C:plasma membrane"/>
    <property type="evidence" value="ECO:0007669"/>
    <property type="project" value="UniProtKB-SubCell"/>
</dbReference>
<feature type="transmembrane region" description="Helical" evidence="7">
    <location>
        <begin position="181"/>
        <end position="200"/>
    </location>
</feature>
<keyword evidence="2 7" id="KW-0813">Transport</keyword>
<comment type="similarity">
    <text evidence="7">Belongs to the binding-protein-dependent transport system permease family.</text>
</comment>
<evidence type="ECO:0000259" key="8">
    <source>
        <dbReference type="PROSITE" id="PS50928"/>
    </source>
</evidence>
<dbReference type="PANTHER" id="PTHR43163:SF6">
    <property type="entry name" value="DIPEPTIDE TRANSPORT SYSTEM PERMEASE PROTEIN DPPB-RELATED"/>
    <property type="match status" value="1"/>
</dbReference>
<dbReference type="EMBL" id="JAEMWU010000001">
    <property type="protein sequence ID" value="MBN8205453.1"/>
    <property type="molecule type" value="Genomic_DNA"/>
</dbReference>
<accession>A0A939DWR2</accession>